<dbReference type="GO" id="GO:0016301">
    <property type="term" value="F:kinase activity"/>
    <property type="evidence" value="ECO:0007669"/>
    <property type="project" value="UniProtKB-KW"/>
</dbReference>
<reference evidence="9 10" key="1">
    <citation type="submission" date="2021-08" db="EMBL/GenBank/DDBJ databases">
        <title>Comparative Genomics Analysis of the Genus Qipengyuania Reveals Extensive Genetic Diversity and Metabolic Versatility, Including the Description of Fifteen Novel Species.</title>
        <authorList>
            <person name="Liu Y."/>
        </authorList>
    </citation>
    <scope>NUCLEOTIDE SEQUENCE [LARGE SCALE GENOMIC DNA]</scope>
    <source>
        <strain evidence="9 10">YG27</strain>
    </source>
</reference>
<dbReference type="PROSITE" id="PS51257">
    <property type="entry name" value="PROKAR_LIPOPROTEIN"/>
    <property type="match status" value="1"/>
</dbReference>
<dbReference type="SUPFAM" id="SSF47384">
    <property type="entry name" value="Homodimeric domain of signal transducing histidine kinase"/>
    <property type="match status" value="1"/>
</dbReference>
<dbReference type="InterPro" id="IPR003661">
    <property type="entry name" value="HisK_dim/P_dom"/>
</dbReference>
<evidence type="ECO:0000256" key="7">
    <source>
        <dbReference type="SAM" id="Phobius"/>
    </source>
</evidence>
<dbReference type="Gene3D" id="3.30.565.10">
    <property type="entry name" value="Histidine kinase-like ATPase, C-terminal domain"/>
    <property type="match status" value="1"/>
</dbReference>
<dbReference type="Gene3D" id="1.10.287.130">
    <property type="match status" value="1"/>
</dbReference>
<comment type="caution">
    <text evidence="9">The sequence shown here is derived from an EMBL/GenBank/DDBJ whole genome shotgun (WGS) entry which is preliminary data.</text>
</comment>
<evidence type="ECO:0000313" key="10">
    <source>
        <dbReference type="Proteomes" id="UP000782554"/>
    </source>
</evidence>
<evidence type="ECO:0000256" key="5">
    <source>
        <dbReference type="ARBA" id="ARBA00022777"/>
    </source>
</evidence>
<keyword evidence="6" id="KW-0902">Two-component regulatory system</keyword>
<dbReference type="InterPro" id="IPR036097">
    <property type="entry name" value="HisK_dim/P_sf"/>
</dbReference>
<evidence type="ECO:0000313" key="9">
    <source>
        <dbReference type="EMBL" id="MBX7502585.1"/>
    </source>
</evidence>
<dbReference type="PANTHER" id="PTHR45453:SF1">
    <property type="entry name" value="PHOSPHATE REGULON SENSOR PROTEIN PHOR"/>
    <property type="match status" value="1"/>
</dbReference>
<keyword evidence="10" id="KW-1185">Reference proteome</keyword>
<keyword evidence="3" id="KW-0597">Phosphoprotein</keyword>
<dbReference type="Proteomes" id="UP000782554">
    <property type="component" value="Unassembled WGS sequence"/>
</dbReference>
<evidence type="ECO:0000256" key="2">
    <source>
        <dbReference type="ARBA" id="ARBA00012438"/>
    </source>
</evidence>
<proteinExistence type="predicted"/>
<dbReference type="InterPro" id="IPR005467">
    <property type="entry name" value="His_kinase_dom"/>
</dbReference>
<dbReference type="InterPro" id="IPR003594">
    <property type="entry name" value="HATPase_dom"/>
</dbReference>
<dbReference type="InterPro" id="IPR036890">
    <property type="entry name" value="HATPase_C_sf"/>
</dbReference>
<dbReference type="CDD" id="cd00082">
    <property type="entry name" value="HisKA"/>
    <property type="match status" value="1"/>
</dbReference>
<dbReference type="EMBL" id="JAIGNU010000003">
    <property type="protein sequence ID" value="MBX7502585.1"/>
    <property type="molecule type" value="Genomic_DNA"/>
</dbReference>
<evidence type="ECO:0000256" key="3">
    <source>
        <dbReference type="ARBA" id="ARBA00022553"/>
    </source>
</evidence>
<dbReference type="PROSITE" id="PS50109">
    <property type="entry name" value="HIS_KIN"/>
    <property type="match status" value="1"/>
</dbReference>
<feature type="domain" description="Histidine kinase" evidence="8">
    <location>
        <begin position="173"/>
        <end position="390"/>
    </location>
</feature>
<protein>
    <recommendedName>
        <fullName evidence="2">histidine kinase</fullName>
        <ecNumber evidence="2">2.7.13.3</ecNumber>
    </recommendedName>
</protein>
<dbReference type="PANTHER" id="PTHR45453">
    <property type="entry name" value="PHOSPHATE REGULON SENSOR PROTEIN PHOR"/>
    <property type="match status" value="1"/>
</dbReference>
<gene>
    <name evidence="9" type="ORF">K3181_14165</name>
</gene>
<accession>A0ABS7JY47</accession>
<dbReference type="Pfam" id="PF00512">
    <property type="entry name" value="HisKA"/>
    <property type="match status" value="1"/>
</dbReference>
<feature type="transmembrane region" description="Helical" evidence="7">
    <location>
        <begin position="12"/>
        <end position="38"/>
    </location>
</feature>
<keyword evidence="7" id="KW-0472">Membrane</keyword>
<dbReference type="PRINTS" id="PR00344">
    <property type="entry name" value="BCTRLSENSOR"/>
</dbReference>
<dbReference type="InterPro" id="IPR004358">
    <property type="entry name" value="Sig_transdc_His_kin-like_C"/>
</dbReference>
<keyword evidence="7" id="KW-0812">Transmembrane</keyword>
<sequence length="395" mass="43622">MTERSFPWSGFVLALVACVTLATLGTDFLLVALVLLVWSGSLYLVAGRPAEARSAPTGPAFSRDSMADLFEHSETPVVITERDRVIIANLAARKLLGAHILGQDVRMALRQPEAIRLLERGSDGGAVVRGLARRTDIWRINRKTLPGELAVIEFVNRTAEADIARAHTDFVANASHELRTPLASIIGYVETLREDVENLDPKMADKFLATIQREAKRLQDLVSDLMSLSRIEAEKHDLPSEHLDLGKLVERAAHDVAAGERTARLDYEATGEFVVQGDHQQLEQLVRNLVDNAFKYGGSEETVTVRLHPRGESRVRLTVTDRGDGIAPEHIPHLTRRFYRTDPGRSRASGGTGLGLAIVKHIVERHRGRLDIESTLGEGTRVTVTLPVDSEERPE</sequence>
<evidence type="ECO:0000259" key="8">
    <source>
        <dbReference type="PROSITE" id="PS50109"/>
    </source>
</evidence>
<dbReference type="SMART" id="SM00388">
    <property type="entry name" value="HisKA"/>
    <property type="match status" value="1"/>
</dbReference>
<dbReference type="EC" id="2.7.13.3" evidence="2"/>
<dbReference type="RefSeq" id="WP_221603762.1">
    <property type="nucleotide sequence ID" value="NZ_JAIGNU010000003.1"/>
</dbReference>
<comment type="catalytic activity">
    <reaction evidence="1">
        <text>ATP + protein L-histidine = ADP + protein N-phospho-L-histidine.</text>
        <dbReference type="EC" id="2.7.13.3"/>
    </reaction>
</comment>
<dbReference type="InterPro" id="IPR050351">
    <property type="entry name" value="BphY/WalK/GraS-like"/>
</dbReference>
<dbReference type="SUPFAM" id="SSF55874">
    <property type="entry name" value="ATPase domain of HSP90 chaperone/DNA topoisomerase II/histidine kinase"/>
    <property type="match status" value="1"/>
</dbReference>
<evidence type="ECO:0000256" key="4">
    <source>
        <dbReference type="ARBA" id="ARBA00022679"/>
    </source>
</evidence>
<keyword evidence="5 9" id="KW-0418">Kinase</keyword>
<name>A0ABS7JY47_9SPHN</name>
<evidence type="ECO:0000256" key="1">
    <source>
        <dbReference type="ARBA" id="ARBA00000085"/>
    </source>
</evidence>
<dbReference type="SMART" id="SM00387">
    <property type="entry name" value="HATPase_c"/>
    <property type="match status" value="1"/>
</dbReference>
<keyword evidence="7" id="KW-1133">Transmembrane helix</keyword>
<organism evidence="9 10">
    <name type="scientific">Qipengyuania mesophila</name>
    <dbReference type="NCBI Taxonomy" id="2867246"/>
    <lineage>
        <taxon>Bacteria</taxon>
        <taxon>Pseudomonadati</taxon>
        <taxon>Pseudomonadota</taxon>
        <taxon>Alphaproteobacteria</taxon>
        <taxon>Sphingomonadales</taxon>
        <taxon>Erythrobacteraceae</taxon>
        <taxon>Qipengyuania</taxon>
    </lineage>
</organism>
<keyword evidence="4" id="KW-0808">Transferase</keyword>
<evidence type="ECO:0000256" key="6">
    <source>
        <dbReference type="ARBA" id="ARBA00023012"/>
    </source>
</evidence>
<dbReference type="Pfam" id="PF02518">
    <property type="entry name" value="HATPase_c"/>
    <property type="match status" value="1"/>
</dbReference>